<dbReference type="SUPFAM" id="SSF69255">
    <property type="entry name" value="gp5 N-terminal domain-like"/>
    <property type="match status" value="1"/>
</dbReference>
<dbReference type="EMBL" id="FOJU01000001">
    <property type="protein sequence ID" value="SFA78457.1"/>
    <property type="molecule type" value="Genomic_DNA"/>
</dbReference>
<accession>A0A1I0VR02</accession>
<dbReference type="OrthoDB" id="9762420at2"/>
<organism evidence="2 3">
    <name type="scientific">Poseidonocella pacifica</name>
    <dbReference type="NCBI Taxonomy" id="871651"/>
    <lineage>
        <taxon>Bacteria</taxon>
        <taxon>Pseudomonadati</taxon>
        <taxon>Pseudomonadota</taxon>
        <taxon>Alphaproteobacteria</taxon>
        <taxon>Rhodobacterales</taxon>
        <taxon>Roseobacteraceae</taxon>
        <taxon>Poseidonocella</taxon>
    </lineage>
</organism>
<protein>
    <recommendedName>
        <fullName evidence="1">Gp5/Type VI secretion system Vgr protein OB-fold domain-containing protein</fullName>
    </recommendedName>
</protein>
<proteinExistence type="predicted"/>
<dbReference type="AlphaFoldDB" id="A0A1I0VR02"/>
<name>A0A1I0VR02_9RHOB</name>
<gene>
    <name evidence="2" type="ORF">SAMN05421688_0862</name>
</gene>
<evidence type="ECO:0000313" key="3">
    <source>
        <dbReference type="Proteomes" id="UP000198796"/>
    </source>
</evidence>
<dbReference type="STRING" id="871651.SAMN05421688_0862"/>
<feature type="domain" description="Gp5/Type VI secretion system Vgr protein OB-fold" evidence="1">
    <location>
        <begin position="25"/>
        <end position="99"/>
    </location>
</feature>
<dbReference type="Pfam" id="PF04717">
    <property type="entry name" value="Phage_base_V"/>
    <property type="match status" value="1"/>
</dbReference>
<keyword evidence="3" id="KW-1185">Reference proteome</keyword>
<sequence length="239" mass="25667">MSDGGMERLVAELADQVRRRYFGKYRGLVRDTADPRGMGRIRALVPEVLDDQIAPWALPCAPFTGDGMGQHTIPPVDAAVWIEFEAGDPSRPIWTGGWWGEGQVPKTNANAPATPPVKIIRTETGLMVSMDDDGQVIDVSDDSGTNLLKIEVQRGQILLKGAAKVVVEAPQIELVENATHPVVFGDQLLSYLGNLVATLQSHTHPGELAAGFIPVTPMVPGTVFPTPMPSLNSTRVKSG</sequence>
<dbReference type="Proteomes" id="UP000198796">
    <property type="component" value="Unassembled WGS sequence"/>
</dbReference>
<reference evidence="2 3" key="1">
    <citation type="submission" date="2016-10" db="EMBL/GenBank/DDBJ databases">
        <authorList>
            <person name="de Groot N.N."/>
        </authorList>
    </citation>
    <scope>NUCLEOTIDE SEQUENCE [LARGE SCALE GENOMIC DNA]</scope>
    <source>
        <strain evidence="2 3">DSM 29316</strain>
    </source>
</reference>
<dbReference type="InterPro" id="IPR037026">
    <property type="entry name" value="Vgr_OB-fold_dom_sf"/>
</dbReference>
<evidence type="ECO:0000259" key="1">
    <source>
        <dbReference type="Pfam" id="PF04717"/>
    </source>
</evidence>
<dbReference type="RefSeq" id="WP_092060877.1">
    <property type="nucleotide sequence ID" value="NZ_FOJU01000001.1"/>
</dbReference>
<dbReference type="InterPro" id="IPR006531">
    <property type="entry name" value="Gp5/Vgr_OB"/>
</dbReference>
<dbReference type="Gene3D" id="2.40.50.230">
    <property type="entry name" value="Gp5 N-terminal domain"/>
    <property type="match status" value="1"/>
</dbReference>
<evidence type="ECO:0000313" key="2">
    <source>
        <dbReference type="EMBL" id="SFA78457.1"/>
    </source>
</evidence>